<evidence type="ECO:0000256" key="2">
    <source>
        <dbReference type="ARBA" id="ARBA00022801"/>
    </source>
</evidence>
<dbReference type="Pfam" id="PF00041">
    <property type="entry name" value="fn3"/>
    <property type="match status" value="1"/>
</dbReference>
<keyword evidence="1 3" id="KW-0732">Signal</keyword>
<accession>A0A7H0HG53</accession>
<evidence type="ECO:0000313" key="6">
    <source>
        <dbReference type="Proteomes" id="UP000516057"/>
    </source>
</evidence>
<dbReference type="InterPro" id="IPR003961">
    <property type="entry name" value="FN3_dom"/>
</dbReference>
<dbReference type="SUPFAM" id="SSF53474">
    <property type="entry name" value="alpha/beta-Hydrolases"/>
    <property type="match status" value="1"/>
</dbReference>
<dbReference type="PANTHER" id="PTHR42972:SF8">
    <property type="entry name" value="POLYHYDROXYBUTYRATE DEPOLYMERASE"/>
    <property type="match status" value="1"/>
</dbReference>
<gene>
    <name evidence="5" type="ORF">H9L24_00320</name>
</gene>
<keyword evidence="6" id="KW-1185">Reference proteome</keyword>
<organism evidence="5 6">
    <name type="scientific">Paenacidovorax monticola</name>
    <dbReference type="NCBI Taxonomy" id="1926868"/>
    <lineage>
        <taxon>Bacteria</taxon>
        <taxon>Pseudomonadati</taxon>
        <taxon>Pseudomonadota</taxon>
        <taxon>Betaproteobacteria</taxon>
        <taxon>Burkholderiales</taxon>
        <taxon>Comamonadaceae</taxon>
        <taxon>Paenacidovorax</taxon>
    </lineage>
</organism>
<dbReference type="SUPFAM" id="SSF49265">
    <property type="entry name" value="Fibronectin type III"/>
    <property type="match status" value="1"/>
</dbReference>
<dbReference type="KEGG" id="amon:H9L24_00320"/>
<name>A0A7H0HG53_9BURK</name>
<dbReference type="InterPro" id="IPR029058">
    <property type="entry name" value="AB_hydrolase_fold"/>
</dbReference>
<evidence type="ECO:0000256" key="1">
    <source>
        <dbReference type="ARBA" id="ARBA00022729"/>
    </source>
</evidence>
<dbReference type="PROSITE" id="PS50853">
    <property type="entry name" value="FN3"/>
    <property type="match status" value="1"/>
</dbReference>
<dbReference type="RefSeq" id="WP_187736502.1">
    <property type="nucleotide sequence ID" value="NZ_CP060790.1"/>
</dbReference>
<protein>
    <recommendedName>
        <fullName evidence="4">Fibronectin type-III domain-containing protein</fullName>
    </recommendedName>
</protein>
<dbReference type="AlphaFoldDB" id="A0A7H0HG53"/>
<feature type="domain" description="Fibronectin type-III" evidence="4">
    <location>
        <begin position="346"/>
        <end position="430"/>
    </location>
</feature>
<evidence type="ECO:0000259" key="4">
    <source>
        <dbReference type="PROSITE" id="PS50853"/>
    </source>
</evidence>
<dbReference type="InterPro" id="IPR013783">
    <property type="entry name" value="Ig-like_fold"/>
</dbReference>
<dbReference type="Proteomes" id="UP000516057">
    <property type="component" value="Chromosome"/>
</dbReference>
<dbReference type="Pfam" id="PF10503">
    <property type="entry name" value="Esterase_PHB"/>
    <property type="match status" value="1"/>
</dbReference>
<reference evidence="5 6" key="1">
    <citation type="submission" date="2020-08" db="EMBL/GenBank/DDBJ databases">
        <title>Genome sequence of Acidovorax monticola KACC 19171T.</title>
        <authorList>
            <person name="Hyun D.-W."/>
            <person name="Bae J.-W."/>
        </authorList>
    </citation>
    <scope>NUCLEOTIDE SEQUENCE [LARGE SCALE GENOMIC DNA]</scope>
    <source>
        <strain evidence="5 6">KACC 19171</strain>
    </source>
</reference>
<keyword evidence="2" id="KW-0378">Hydrolase</keyword>
<dbReference type="InterPro" id="IPR036116">
    <property type="entry name" value="FN3_sf"/>
</dbReference>
<evidence type="ECO:0000313" key="5">
    <source>
        <dbReference type="EMBL" id="QNP59519.1"/>
    </source>
</evidence>
<dbReference type="CDD" id="cd00063">
    <property type="entry name" value="FN3"/>
    <property type="match status" value="1"/>
</dbReference>
<dbReference type="PANTHER" id="PTHR42972">
    <property type="entry name" value="TOL-PAL SYSTEM PROTEIN TOLB"/>
    <property type="match status" value="1"/>
</dbReference>
<feature type="chain" id="PRO_5028994925" description="Fibronectin type-III domain-containing protein" evidence="3">
    <location>
        <begin position="26"/>
        <end position="492"/>
    </location>
</feature>
<sequence length="492" mass="50964">MAFTFVRPAALAAACALWGAGSALAAVNLPALNIDKTQTTVSGLSAGGFMAVQLHVAYSATFAKGAGVVAGGPFYCAEGSIVNATGRCMASPSGIPTSTLVNTTNSWASQGSIDPVSNLQNSRVYLFSGSLDSVVKPGVMDALRTYYGSFVPAANIVYKKDLAAEHAMVTDDYGNNCSYKGAPYISNCNFDLAGTLLQHLYGPLNARSGTALPEGNFVEFNQTEFITGHGMGTTGWAYVPQSCKAGSANACRLHVVLHGCKQNLADVQQQYVRNTGYNRWADTNGIVVLYPQTGTGATNSCFDWWGYDNANYAKKAGPQMAAIKAMVDRVSSGSTGGGTTNPALPAPTGLSLSGATATSMDLAWNTVSGASSYNVYRNGNKANALAVHATSYSDTALAASTTYGWTVRAVDANGAEGDASNAVSGTTLAAPGNPGTCTTASNYAHTQAGRARQQGGYAYANGSNQNMGLWNVFVTTTLKQTGPNYYVIGTCP</sequence>
<dbReference type="EMBL" id="CP060790">
    <property type="protein sequence ID" value="QNP59519.1"/>
    <property type="molecule type" value="Genomic_DNA"/>
</dbReference>
<dbReference type="Gene3D" id="2.60.40.10">
    <property type="entry name" value="Immunoglobulins"/>
    <property type="match status" value="1"/>
</dbReference>
<evidence type="ECO:0000256" key="3">
    <source>
        <dbReference type="SAM" id="SignalP"/>
    </source>
</evidence>
<dbReference type="InterPro" id="IPR010126">
    <property type="entry name" value="Esterase_phb"/>
</dbReference>
<dbReference type="Gene3D" id="3.40.50.1820">
    <property type="entry name" value="alpha/beta hydrolase"/>
    <property type="match status" value="2"/>
</dbReference>
<proteinExistence type="predicted"/>
<feature type="signal peptide" evidence="3">
    <location>
        <begin position="1"/>
        <end position="25"/>
    </location>
</feature>
<dbReference type="GO" id="GO:0005576">
    <property type="term" value="C:extracellular region"/>
    <property type="evidence" value="ECO:0007669"/>
    <property type="project" value="InterPro"/>
</dbReference>
<dbReference type="GO" id="GO:0016787">
    <property type="term" value="F:hydrolase activity"/>
    <property type="evidence" value="ECO:0007669"/>
    <property type="project" value="UniProtKB-KW"/>
</dbReference>